<feature type="domain" description="AAA+ ATPase" evidence="1">
    <location>
        <begin position="253"/>
        <end position="393"/>
    </location>
</feature>
<gene>
    <name evidence="2" type="ORF">LZD57_23460</name>
</gene>
<evidence type="ECO:0000259" key="1">
    <source>
        <dbReference type="SMART" id="SM00382"/>
    </source>
</evidence>
<dbReference type="PANTHER" id="PTHR23076">
    <property type="entry name" value="METALLOPROTEASE M41 FTSH"/>
    <property type="match status" value="1"/>
</dbReference>
<name>A0A9X1P861_9HYPH</name>
<dbReference type="InterPro" id="IPR003593">
    <property type="entry name" value="AAA+_ATPase"/>
</dbReference>
<evidence type="ECO:0000313" key="3">
    <source>
        <dbReference type="Proteomes" id="UP001139035"/>
    </source>
</evidence>
<dbReference type="Pfam" id="PF01434">
    <property type="entry name" value="Peptidase_M41"/>
    <property type="match status" value="1"/>
</dbReference>
<sequence>MPVEDVEGADLQKQIGEQIDRRLKEMSPSVRLLFDRIRPVIPDHLANRLRAAKPALAVIHVASADWRQPAFEATMLALEDAVRTEAIVYAQSFHLPSGEVATRSWQRKKPRERSSQIMSTLSSGITIVALSTGEELDKAVAALADMTIDLTQLEEEDLRRTVEAAFPLEQISWPSGLSMPTVDPQWLDVAIGRSESGSDAVRLIMDAHARSGYDAGVPALDTLYGYGKAREWGLRLASALREYRAGTRSWRDVDAGALLVGPPGTGKTLYASALATSCHAAFIATSYSTWQGTGEGHLGDVTRAIRNSFAEAASQKPCILFIDEIDSLPARGTASRHDDWWRTIVNNLLECLDGTGRREGVIVIAACNDDRNLDPALVRSGRLDRRFYIGLPSEDDLTKIFAHHLPMVTEDEIQPAAVTLAGSASGADAARIARDVRHRARSEGREPTGADLLEIALPADDRPISLRRRIAVHEAGHAVAVLLQGRVPRSLSILSATGGAVIHDIPETEQLLEDLTAQLAIGLAGRAAEEVILGSVSAGAGGGDASDLWKATRLVAMIEGRYGLGTRLGVIETIDQASVERRLRIAYAEALMSAMRHRHAIDALAALALERGVLGRTALAEFWDIYGPASQSEDRGFASFRNAEVSDRWIGTP</sequence>
<dbReference type="RefSeq" id="WP_233722022.1">
    <property type="nucleotide sequence ID" value="NZ_JAJUWU010000035.1"/>
</dbReference>
<dbReference type="Proteomes" id="UP001139035">
    <property type="component" value="Unassembled WGS sequence"/>
</dbReference>
<dbReference type="SUPFAM" id="SSF140990">
    <property type="entry name" value="FtsH protease domain-like"/>
    <property type="match status" value="1"/>
</dbReference>
<dbReference type="GO" id="GO:0005524">
    <property type="term" value="F:ATP binding"/>
    <property type="evidence" value="ECO:0007669"/>
    <property type="project" value="InterPro"/>
</dbReference>
<organism evidence="2 3">
    <name type="scientific">Jiella avicenniae</name>
    <dbReference type="NCBI Taxonomy" id="2907202"/>
    <lineage>
        <taxon>Bacteria</taxon>
        <taxon>Pseudomonadati</taxon>
        <taxon>Pseudomonadota</taxon>
        <taxon>Alphaproteobacteria</taxon>
        <taxon>Hyphomicrobiales</taxon>
        <taxon>Aurantimonadaceae</taxon>
        <taxon>Jiella</taxon>
    </lineage>
</organism>
<dbReference type="Gene3D" id="1.20.58.760">
    <property type="entry name" value="Peptidase M41"/>
    <property type="match status" value="1"/>
</dbReference>
<comment type="caution">
    <text evidence="2">The sequence shown here is derived from an EMBL/GenBank/DDBJ whole genome shotgun (WGS) entry which is preliminary data.</text>
</comment>
<dbReference type="Pfam" id="PF00004">
    <property type="entry name" value="AAA"/>
    <property type="match status" value="1"/>
</dbReference>
<reference evidence="2" key="1">
    <citation type="submission" date="2022-01" db="EMBL/GenBank/DDBJ databases">
        <title>Jiella avicenniae sp. nov., a novel endophytic bacterium isolated from bark of Avicennia marina.</title>
        <authorList>
            <person name="Tuo L."/>
        </authorList>
    </citation>
    <scope>NUCLEOTIDE SEQUENCE</scope>
    <source>
        <strain evidence="2">CBK1P-4</strain>
    </source>
</reference>
<dbReference type="GO" id="GO:0016887">
    <property type="term" value="F:ATP hydrolysis activity"/>
    <property type="evidence" value="ECO:0007669"/>
    <property type="project" value="InterPro"/>
</dbReference>
<dbReference type="GO" id="GO:0004176">
    <property type="term" value="F:ATP-dependent peptidase activity"/>
    <property type="evidence" value="ECO:0007669"/>
    <property type="project" value="InterPro"/>
</dbReference>
<dbReference type="SMART" id="SM00382">
    <property type="entry name" value="AAA"/>
    <property type="match status" value="1"/>
</dbReference>
<dbReference type="EMBL" id="JAJUWU010000035">
    <property type="protein sequence ID" value="MCE7030951.1"/>
    <property type="molecule type" value="Genomic_DNA"/>
</dbReference>
<dbReference type="Gene3D" id="3.40.50.300">
    <property type="entry name" value="P-loop containing nucleotide triphosphate hydrolases"/>
    <property type="match status" value="1"/>
</dbReference>
<dbReference type="GO" id="GO:0006508">
    <property type="term" value="P:proteolysis"/>
    <property type="evidence" value="ECO:0007669"/>
    <property type="project" value="InterPro"/>
</dbReference>
<dbReference type="GO" id="GO:0004222">
    <property type="term" value="F:metalloendopeptidase activity"/>
    <property type="evidence" value="ECO:0007669"/>
    <property type="project" value="InterPro"/>
</dbReference>
<dbReference type="CDD" id="cd19481">
    <property type="entry name" value="RecA-like_protease"/>
    <property type="match status" value="1"/>
</dbReference>
<proteinExistence type="predicted"/>
<dbReference type="InterPro" id="IPR027417">
    <property type="entry name" value="P-loop_NTPase"/>
</dbReference>
<dbReference type="InterPro" id="IPR000642">
    <property type="entry name" value="Peptidase_M41"/>
</dbReference>
<keyword evidence="3" id="KW-1185">Reference proteome</keyword>
<dbReference type="SUPFAM" id="SSF52540">
    <property type="entry name" value="P-loop containing nucleoside triphosphate hydrolases"/>
    <property type="match status" value="1"/>
</dbReference>
<dbReference type="GO" id="GO:0005886">
    <property type="term" value="C:plasma membrane"/>
    <property type="evidence" value="ECO:0007669"/>
    <property type="project" value="TreeGrafter"/>
</dbReference>
<dbReference type="GO" id="GO:0030163">
    <property type="term" value="P:protein catabolic process"/>
    <property type="evidence" value="ECO:0007669"/>
    <property type="project" value="TreeGrafter"/>
</dbReference>
<accession>A0A9X1P861</accession>
<dbReference type="InterPro" id="IPR037219">
    <property type="entry name" value="Peptidase_M41-like"/>
</dbReference>
<dbReference type="InterPro" id="IPR003959">
    <property type="entry name" value="ATPase_AAA_core"/>
</dbReference>
<evidence type="ECO:0000313" key="2">
    <source>
        <dbReference type="EMBL" id="MCE7030951.1"/>
    </source>
</evidence>
<dbReference type="AlphaFoldDB" id="A0A9X1P861"/>
<dbReference type="Gene3D" id="1.10.8.60">
    <property type="match status" value="1"/>
</dbReference>
<protein>
    <submittedName>
        <fullName evidence="2">AAA family ATPase</fullName>
    </submittedName>
</protein>
<dbReference type="PANTHER" id="PTHR23076:SF97">
    <property type="entry name" value="ATP-DEPENDENT ZINC METALLOPROTEASE YME1L1"/>
    <property type="match status" value="1"/>
</dbReference>